<evidence type="ECO:0000256" key="1">
    <source>
        <dbReference type="SAM" id="Phobius"/>
    </source>
</evidence>
<keyword evidence="1" id="KW-1133">Transmembrane helix</keyword>
<dbReference type="EMBL" id="JACYFS010000001">
    <property type="protein sequence ID" value="MBD8081965.1"/>
    <property type="molecule type" value="Genomic_DNA"/>
</dbReference>
<feature type="transmembrane region" description="Helical" evidence="1">
    <location>
        <begin position="65"/>
        <end position="86"/>
    </location>
</feature>
<dbReference type="Proteomes" id="UP000637299">
    <property type="component" value="Unassembled WGS sequence"/>
</dbReference>
<feature type="transmembrane region" description="Helical" evidence="1">
    <location>
        <begin position="38"/>
        <end position="59"/>
    </location>
</feature>
<keyword evidence="3" id="KW-1185">Reference proteome</keyword>
<accession>A0ABR8Z9H9</accession>
<name>A0ABR8Z9H9_9FLAO</name>
<dbReference type="RefSeq" id="WP_191735647.1">
    <property type="nucleotide sequence ID" value="NZ_JACYFS010000001.1"/>
</dbReference>
<organism evidence="2 3">
    <name type="scientific">Chryseobacterium caseinilyticum</name>
    <dbReference type="NCBI Taxonomy" id="2771428"/>
    <lineage>
        <taxon>Bacteria</taxon>
        <taxon>Pseudomonadati</taxon>
        <taxon>Bacteroidota</taxon>
        <taxon>Flavobacteriia</taxon>
        <taxon>Flavobacteriales</taxon>
        <taxon>Weeksellaceae</taxon>
        <taxon>Chryseobacterium group</taxon>
        <taxon>Chryseobacterium</taxon>
    </lineage>
</organism>
<protein>
    <submittedName>
        <fullName evidence="2">Uncharacterized protein</fullName>
    </submittedName>
</protein>
<comment type="caution">
    <text evidence="2">The sequence shown here is derived from an EMBL/GenBank/DDBJ whole genome shotgun (WGS) entry which is preliminary data.</text>
</comment>
<keyword evidence="1" id="KW-0472">Membrane</keyword>
<evidence type="ECO:0000313" key="2">
    <source>
        <dbReference type="EMBL" id="MBD8081965.1"/>
    </source>
</evidence>
<evidence type="ECO:0000313" key="3">
    <source>
        <dbReference type="Proteomes" id="UP000637299"/>
    </source>
</evidence>
<keyword evidence="1" id="KW-0812">Transmembrane</keyword>
<proteinExistence type="predicted"/>
<sequence>MEKKTDFKKWSIILGVIFLLILLAVFILIPCPTSSQKFFFRVLLALAAAAFAATIPGSFNFNNKIVSASGAIAIFAVVFLLNPSGWKDSDCDLRNMKATVFVDGKPTQDVQIIIPDIGQKFLTDEFGNANIEFSNSQIKYPSNVIFRFKNEVDSTFIIDRFEKKMTFNLISNRKIKSDFSGNNMNFEYNDININLSLTDLAQKSNEALEDPSIIQDDFDFVNYHFRQNKDTIEIYPSSKLVDEIRKKKIITGKHAYEGFIDYFNVYFPQFDIKITNNSDDAIFFDRIALKIVESVPNNAPVIIPGIQDKFTLNNVGFGAAKNLKIKFSTVPNGQKPDWNLPFESTVNVAELQPGGRIDLDQKFINNVMLKNIDSRYFEENQEEYSKFYNSENLLQTARLKNKDFVDKGANVFGTVTYLDDKNKSQEIRFSTPIDIYREGYGAGFEFSANYNAELRSLGKNYALDIPISNALKPKDFDRISLLLGAKQSGTHTFKIVFSYHNRTIELPYVFKLDLFNIYGNRENMKKIKL</sequence>
<reference evidence="2 3" key="1">
    <citation type="submission" date="2020-09" db="EMBL/GenBank/DDBJ databases">
        <title>Genome seq and assembly of Chryseobacterium sp.</title>
        <authorList>
            <person name="Chhetri G."/>
        </authorList>
    </citation>
    <scope>NUCLEOTIDE SEQUENCE [LARGE SCALE GENOMIC DNA]</scope>
    <source>
        <strain evidence="2 3">GCR10</strain>
    </source>
</reference>
<feature type="transmembrane region" description="Helical" evidence="1">
    <location>
        <begin position="12"/>
        <end position="31"/>
    </location>
</feature>
<gene>
    <name evidence="2" type="ORF">IC610_05945</name>
</gene>